<proteinExistence type="predicted"/>
<name>A0AAV7I313_COTGL</name>
<dbReference type="AlphaFoldDB" id="A0AAV7I313"/>
<sequence length="152" mass="17312">MCRRLTRHRVHFCSFRGCMAVSSHIDIPFHPQFASLLPDPLPVNPHASGITYQSASSIEGIRRGRGVKDRARKNNDMNNITYNVRGWLVYEVDTDGDTLLHYQGTRTAFDLDLLRVLGLSHLVFHLSRKLMELPSRPDNSKLQTPWDACVVV</sequence>
<gene>
    <name evidence="1" type="ORF">KQX54_006922</name>
</gene>
<reference evidence="1 2" key="1">
    <citation type="journal article" date="2021" name="J. Hered.">
        <title>A chromosome-level genome assembly of the parasitoid wasp, Cotesia glomerata (Hymenoptera: Braconidae).</title>
        <authorList>
            <person name="Pinto B.J."/>
            <person name="Weis J.J."/>
            <person name="Gamble T."/>
            <person name="Ode P.J."/>
            <person name="Paul R."/>
            <person name="Zaspel J.M."/>
        </authorList>
    </citation>
    <scope>NUCLEOTIDE SEQUENCE [LARGE SCALE GENOMIC DNA]</scope>
    <source>
        <strain evidence="1">CgM1</strain>
    </source>
</reference>
<organism evidence="1 2">
    <name type="scientific">Cotesia glomerata</name>
    <name type="common">Lepidopteran parasitic wasp</name>
    <name type="synonym">Apanteles glomeratus</name>
    <dbReference type="NCBI Taxonomy" id="32391"/>
    <lineage>
        <taxon>Eukaryota</taxon>
        <taxon>Metazoa</taxon>
        <taxon>Ecdysozoa</taxon>
        <taxon>Arthropoda</taxon>
        <taxon>Hexapoda</taxon>
        <taxon>Insecta</taxon>
        <taxon>Pterygota</taxon>
        <taxon>Neoptera</taxon>
        <taxon>Endopterygota</taxon>
        <taxon>Hymenoptera</taxon>
        <taxon>Apocrita</taxon>
        <taxon>Ichneumonoidea</taxon>
        <taxon>Braconidae</taxon>
        <taxon>Microgastrinae</taxon>
        <taxon>Cotesia</taxon>
    </lineage>
</organism>
<keyword evidence="2" id="KW-1185">Reference proteome</keyword>
<protein>
    <submittedName>
        <fullName evidence="1">Uncharacterized protein</fullName>
    </submittedName>
</protein>
<evidence type="ECO:0000313" key="2">
    <source>
        <dbReference type="Proteomes" id="UP000826195"/>
    </source>
</evidence>
<dbReference type="Proteomes" id="UP000826195">
    <property type="component" value="Unassembled WGS sequence"/>
</dbReference>
<dbReference type="EMBL" id="JAHXZJ010002237">
    <property type="protein sequence ID" value="KAH0546164.1"/>
    <property type="molecule type" value="Genomic_DNA"/>
</dbReference>
<accession>A0AAV7I313</accession>
<evidence type="ECO:0000313" key="1">
    <source>
        <dbReference type="EMBL" id="KAH0546164.1"/>
    </source>
</evidence>
<comment type="caution">
    <text evidence="1">The sequence shown here is derived from an EMBL/GenBank/DDBJ whole genome shotgun (WGS) entry which is preliminary data.</text>
</comment>